<proteinExistence type="inferred from homology"/>
<dbReference type="Gene3D" id="3.40.50.450">
    <property type="match status" value="1"/>
</dbReference>
<dbReference type="SUPFAM" id="SSF102405">
    <property type="entry name" value="MCP/YpsA-like"/>
    <property type="match status" value="1"/>
</dbReference>
<dbReference type="AlphaFoldDB" id="A0A1I0D4M4"/>
<dbReference type="NCBIfam" id="TIGR00730">
    <property type="entry name" value="Rossman fold protein, TIGR00730 family"/>
    <property type="match status" value="1"/>
</dbReference>
<dbReference type="Pfam" id="PF03641">
    <property type="entry name" value="Lysine_decarbox"/>
    <property type="match status" value="1"/>
</dbReference>
<dbReference type="OrthoDB" id="9801098at2"/>
<keyword evidence="4" id="KW-1185">Reference proteome</keyword>
<dbReference type="PANTHER" id="PTHR31223">
    <property type="entry name" value="LOG FAMILY PROTEIN YJL055W"/>
    <property type="match status" value="1"/>
</dbReference>
<accession>A0A1I0D4M4</accession>
<evidence type="ECO:0000256" key="2">
    <source>
        <dbReference type="RuleBase" id="RU363015"/>
    </source>
</evidence>
<dbReference type="EC" id="3.2.2.n1" evidence="2"/>
<evidence type="ECO:0000313" key="4">
    <source>
        <dbReference type="Proteomes" id="UP000199820"/>
    </source>
</evidence>
<evidence type="ECO:0000256" key="1">
    <source>
        <dbReference type="ARBA" id="ARBA00006763"/>
    </source>
</evidence>
<gene>
    <name evidence="3" type="ORF">SAMN04487771_101024</name>
</gene>
<dbReference type="GO" id="GO:0005829">
    <property type="term" value="C:cytosol"/>
    <property type="evidence" value="ECO:0007669"/>
    <property type="project" value="TreeGrafter"/>
</dbReference>
<dbReference type="GO" id="GO:0016799">
    <property type="term" value="F:hydrolase activity, hydrolyzing N-glycosyl compounds"/>
    <property type="evidence" value="ECO:0007669"/>
    <property type="project" value="TreeGrafter"/>
</dbReference>
<protein>
    <recommendedName>
        <fullName evidence="2">Cytokinin riboside 5'-monophosphate phosphoribohydrolase</fullName>
        <ecNumber evidence="2">3.2.2.n1</ecNumber>
    </recommendedName>
</protein>
<organism evidence="3 4">
    <name type="scientific">[Clostridium] aminophilum</name>
    <dbReference type="NCBI Taxonomy" id="1526"/>
    <lineage>
        <taxon>Bacteria</taxon>
        <taxon>Bacillati</taxon>
        <taxon>Bacillota</taxon>
        <taxon>Clostridia</taxon>
        <taxon>Lachnospirales</taxon>
        <taxon>Lachnospiraceae</taxon>
    </lineage>
</organism>
<dbReference type="EMBL" id="FOIL01000010">
    <property type="protein sequence ID" value="SET26759.1"/>
    <property type="molecule type" value="Genomic_DNA"/>
</dbReference>
<dbReference type="eggNOG" id="COG1611">
    <property type="taxonomic scope" value="Bacteria"/>
</dbReference>
<comment type="similarity">
    <text evidence="1 2">Belongs to the LOG family.</text>
</comment>
<name>A0A1I0D4M4_9FIRM</name>
<dbReference type="Proteomes" id="UP000199820">
    <property type="component" value="Unassembled WGS sequence"/>
</dbReference>
<dbReference type="PANTHER" id="PTHR31223:SF70">
    <property type="entry name" value="LOG FAMILY PROTEIN YJL055W"/>
    <property type="match status" value="1"/>
</dbReference>
<keyword evidence="2" id="KW-0378">Hydrolase</keyword>
<dbReference type="STRING" id="1526.SAMN02910262_01737"/>
<dbReference type="InterPro" id="IPR005269">
    <property type="entry name" value="LOG"/>
</dbReference>
<dbReference type="GO" id="GO:0009691">
    <property type="term" value="P:cytokinin biosynthetic process"/>
    <property type="evidence" value="ECO:0007669"/>
    <property type="project" value="UniProtKB-UniRule"/>
</dbReference>
<sequence length="187" mass="20500">MNITVYLGSSFGKDGKYRREAERLGTWIGENGHRLIYGGSRVGLMGVLSTAVLGAGGHVIGVEPEFFVKNALQNEEIDELIVTKDMRERKGKMIELGDAFIAFPGGTGTLEEIAEVMEMTTLARIEEGKEGGIDSPCIFYNLDGYYDHIRALLSQMVEAGFLEEHRLGGVYFAESIEEIGRILTSGS</sequence>
<evidence type="ECO:0000313" key="3">
    <source>
        <dbReference type="EMBL" id="SET26759.1"/>
    </source>
</evidence>
<keyword evidence="2" id="KW-0203">Cytokinin biosynthesis</keyword>
<dbReference type="RefSeq" id="WP_074649020.1">
    <property type="nucleotide sequence ID" value="NZ_FOIL01000010.1"/>
</dbReference>
<dbReference type="InterPro" id="IPR031100">
    <property type="entry name" value="LOG_fam"/>
</dbReference>
<reference evidence="3 4" key="1">
    <citation type="submission" date="2016-10" db="EMBL/GenBank/DDBJ databases">
        <authorList>
            <person name="de Groot N.N."/>
        </authorList>
    </citation>
    <scope>NUCLEOTIDE SEQUENCE [LARGE SCALE GENOMIC DNA]</scope>
    <source>
        <strain evidence="3 4">KH1P1</strain>
    </source>
</reference>